<proteinExistence type="predicted"/>
<dbReference type="Gene3D" id="3.40.50.360">
    <property type="match status" value="1"/>
</dbReference>
<accession>A0A835TJ84</accession>
<dbReference type="InterPro" id="IPR051285">
    <property type="entry name" value="NADH_oxidoreductase_modular"/>
</dbReference>
<comment type="caution">
    <text evidence="4">The sequence shown here is derived from an EMBL/GenBank/DDBJ whole genome shotgun (WGS) entry which is preliminary data.</text>
</comment>
<dbReference type="PANTHER" id="PTHR32145:SF31">
    <property type="entry name" value="FLAVIN REDUCTASE-LIKE FMN-BINDING PROTEIN"/>
    <property type="match status" value="1"/>
</dbReference>
<dbReference type="PANTHER" id="PTHR32145">
    <property type="entry name" value="DIFLAVIN FLAVOPROTEIN A 2-RELATED"/>
    <property type="match status" value="1"/>
</dbReference>
<evidence type="ECO:0000256" key="1">
    <source>
        <dbReference type="ARBA" id="ARBA00022448"/>
    </source>
</evidence>
<evidence type="ECO:0000259" key="3">
    <source>
        <dbReference type="PROSITE" id="PS50902"/>
    </source>
</evidence>
<dbReference type="InterPro" id="IPR012349">
    <property type="entry name" value="Split_barrel_FMN-bd"/>
</dbReference>
<dbReference type="GO" id="GO:0010181">
    <property type="term" value="F:FMN binding"/>
    <property type="evidence" value="ECO:0007669"/>
    <property type="project" value="InterPro"/>
</dbReference>
<dbReference type="SUPFAM" id="SSF52218">
    <property type="entry name" value="Flavoproteins"/>
    <property type="match status" value="1"/>
</dbReference>
<dbReference type="Gene3D" id="2.30.110.10">
    <property type="entry name" value="Electron Transport, Fmn-binding Protein, Chain A"/>
    <property type="match status" value="1"/>
</dbReference>
<dbReference type="Pfam" id="PF01613">
    <property type="entry name" value="Flavin_Reduct"/>
    <property type="match status" value="1"/>
</dbReference>
<dbReference type="SUPFAM" id="SSF50475">
    <property type="entry name" value="FMN-binding split barrel"/>
    <property type="match status" value="1"/>
</dbReference>
<dbReference type="InterPro" id="IPR036866">
    <property type="entry name" value="RibonucZ/Hydroxyglut_hydro"/>
</dbReference>
<feature type="domain" description="Flavodoxin-like" evidence="3">
    <location>
        <begin position="412"/>
        <end position="551"/>
    </location>
</feature>
<dbReference type="SUPFAM" id="SSF56281">
    <property type="entry name" value="Metallo-hydrolase/oxidoreductase"/>
    <property type="match status" value="1"/>
</dbReference>
<dbReference type="GO" id="GO:0009055">
    <property type="term" value="F:electron transfer activity"/>
    <property type="evidence" value="ECO:0007669"/>
    <property type="project" value="InterPro"/>
</dbReference>
<dbReference type="SMART" id="SM00903">
    <property type="entry name" value="Flavin_Reduct"/>
    <property type="match status" value="1"/>
</dbReference>
<dbReference type="InterPro" id="IPR008254">
    <property type="entry name" value="Flavodoxin/NO_synth"/>
</dbReference>
<dbReference type="Pfam" id="PF00258">
    <property type="entry name" value="Flavodoxin_1"/>
    <property type="match status" value="1"/>
</dbReference>
<dbReference type="InterPro" id="IPR001226">
    <property type="entry name" value="Flavodoxin_CS"/>
</dbReference>
<dbReference type="InterPro" id="IPR029039">
    <property type="entry name" value="Flavoprotein-like_sf"/>
</dbReference>
<dbReference type="Proteomes" id="UP000650467">
    <property type="component" value="Unassembled WGS sequence"/>
</dbReference>
<reference evidence="4" key="1">
    <citation type="journal article" date="2020" name="bioRxiv">
        <title>Comparative genomics of Chlamydomonas.</title>
        <authorList>
            <person name="Craig R.J."/>
            <person name="Hasan A.R."/>
            <person name="Ness R.W."/>
            <person name="Keightley P.D."/>
        </authorList>
    </citation>
    <scope>NUCLEOTIDE SEQUENCE</scope>
    <source>
        <strain evidence="4">SAG 7.73</strain>
    </source>
</reference>
<dbReference type="Gene3D" id="3.60.15.10">
    <property type="entry name" value="Ribonuclease Z/Hydroxyacylglutathione hydrolase-like"/>
    <property type="match status" value="1"/>
</dbReference>
<evidence type="ECO:0000313" key="5">
    <source>
        <dbReference type="Proteomes" id="UP000650467"/>
    </source>
</evidence>
<dbReference type="PROSITE" id="PS00201">
    <property type="entry name" value="FLAVODOXIN"/>
    <property type="match status" value="1"/>
</dbReference>
<keyword evidence="5" id="KW-1185">Reference proteome</keyword>
<sequence length="731" mass="77688">MRAIQGSRCHAVSWLRSEKALLGVQAVPVRGSAPRSLKPAVRSARQERRTGGRSAFVPQASAALVTKEHGPAPVQPPTAPVNVENQVASVAPNIKVIQSICRNERLKYEVEYGMRRGTTDNSYLVTAPGALTLVDVPYEAYAESFVAALEKETPLTSLTHIILTHLDSKAIPSLELLLQRRLAAGPAPGSSLQVVLSNPALRLLQTTVGEKADKAPLLSSIQLVVARSGAAVAPCGPGADDQLKVILTPTPRWPDLLVVHDPVNRVLFSSKLFSAHAAPPAGDAMDEGGWEAYGDDWRYYFECMLAPSARQAAAALDKLDLVPARRKPGSADRVNKTSAALRGFFRNLLGLNRNKPDSPAPAAAPAEASEQLPVSELLPMHGPVVSSALTQLLVEYRRWVDEQLAAAATACASVFYASAYGNTAALAQAISRGITKGGVAVNTLNLELCTLDEVAEATRTSQGFVLGSPTLGGHMPTQVSVAMGTILREPNAKSMPCGVFGSFGWSGEAVDEMEGRLRDAGFGFAFDAIRVKFKPTAKDLLMCEESGRALAQSIKKKLKSRETNVVAGARAQAASGPQLAMGRVVGSLSVLTAKDEDATSAMLASWVSQASFDPPGLTVAVKKDRAIEKLLIVGGKFAISMVAEGRDKKVMKALTRPFGPGEDRLADLETEPSPSLGAPVLKEANSILECSVMSRMEAGDHYIVYASVLEGKVLDENLPTAVHHRKVGNHY</sequence>
<gene>
    <name evidence="4" type="ORF">HXX76_005285</name>
</gene>
<keyword evidence="1" id="KW-0813">Transport</keyword>
<dbReference type="PROSITE" id="PS50902">
    <property type="entry name" value="FLAVODOXIN_LIKE"/>
    <property type="match status" value="1"/>
</dbReference>
<dbReference type="OrthoDB" id="432169at2759"/>
<evidence type="ECO:0000256" key="2">
    <source>
        <dbReference type="ARBA" id="ARBA00022982"/>
    </source>
</evidence>
<evidence type="ECO:0000313" key="4">
    <source>
        <dbReference type="EMBL" id="KAG2438740.1"/>
    </source>
</evidence>
<dbReference type="EMBL" id="JAEHOC010000009">
    <property type="protein sequence ID" value="KAG2438740.1"/>
    <property type="molecule type" value="Genomic_DNA"/>
</dbReference>
<protein>
    <recommendedName>
        <fullName evidence="3">Flavodoxin-like domain-containing protein</fullName>
    </recommendedName>
</protein>
<organism evidence="4 5">
    <name type="scientific">Chlamydomonas incerta</name>
    <dbReference type="NCBI Taxonomy" id="51695"/>
    <lineage>
        <taxon>Eukaryota</taxon>
        <taxon>Viridiplantae</taxon>
        <taxon>Chlorophyta</taxon>
        <taxon>core chlorophytes</taxon>
        <taxon>Chlorophyceae</taxon>
        <taxon>CS clade</taxon>
        <taxon>Chlamydomonadales</taxon>
        <taxon>Chlamydomonadaceae</taxon>
        <taxon>Chlamydomonas</taxon>
    </lineage>
</organism>
<dbReference type="InterPro" id="IPR002563">
    <property type="entry name" value="Flavin_Rdtase-like_dom"/>
</dbReference>
<dbReference type="AlphaFoldDB" id="A0A835TJ84"/>
<keyword evidence="2" id="KW-0249">Electron transport</keyword>
<name>A0A835TJ84_CHLIN</name>